<comment type="caution">
    <text evidence="1">The sequence shown here is derived from an EMBL/GenBank/DDBJ whole genome shotgun (WGS) entry which is preliminary data.</text>
</comment>
<gene>
    <name evidence="1" type="ORF">CP500_003915</name>
</gene>
<evidence type="ECO:0000313" key="2">
    <source>
        <dbReference type="Proteomes" id="UP000226442"/>
    </source>
</evidence>
<name>A0A2G4F4P4_9CYAN</name>
<proteinExistence type="predicted"/>
<organism evidence="1 2">
    <name type="scientific">Tychonema bourrellyi FEM_GT703</name>
    <dbReference type="NCBI Taxonomy" id="2040638"/>
    <lineage>
        <taxon>Bacteria</taxon>
        <taxon>Bacillati</taxon>
        <taxon>Cyanobacteriota</taxon>
        <taxon>Cyanophyceae</taxon>
        <taxon>Oscillatoriophycideae</taxon>
        <taxon>Oscillatoriales</taxon>
        <taxon>Microcoleaceae</taxon>
        <taxon>Tychonema</taxon>
    </lineage>
</organism>
<sequence>MIQESPRVHAGECQQKVDEKQFQLLIGFTTQLSDPMKQAKFDQQIREGTAAKEFSKGLSGNKELQFTNPATLTLQDNTGEVSAGWRSQGKIQNIPMNVDYAIFRRGKIGAFTAIIYLDGANPTVTISDAARKLDSRMMELKPDLTKPQ</sequence>
<accession>A0A2G4F4P4</accession>
<evidence type="ECO:0000313" key="1">
    <source>
        <dbReference type="EMBL" id="PHX56763.1"/>
    </source>
</evidence>
<dbReference type="RefSeq" id="WP_096831985.1">
    <property type="nucleotide sequence ID" value="NZ_NXIB02000013.1"/>
</dbReference>
<protein>
    <submittedName>
        <fullName evidence="1">Uncharacterized protein</fullName>
    </submittedName>
</protein>
<reference evidence="1" key="1">
    <citation type="submission" date="2017-10" db="EMBL/GenBank/DDBJ databases">
        <title>Draft genome sequence of the planktic cyanobacteria Tychonema bourrellyi isolated from alpine lentic freshwater.</title>
        <authorList>
            <person name="Tett A."/>
            <person name="Armanini F."/>
            <person name="Asnicar F."/>
            <person name="Boscaini A."/>
            <person name="Pasolli E."/>
            <person name="Zolfo M."/>
            <person name="Donati C."/>
            <person name="Salmaso N."/>
            <person name="Segata N."/>
        </authorList>
    </citation>
    <scope>NUCLEOTIDE SEQUENCE</scope>
    <source>
        <strain evidence="1">FEM_GT703</strain>
    </source>
</reference>
<keyword evidence="2" id="KW-1185">Reference proteome</keyword>
<dbReference type="AlphaFoldDB" id="A0A2G4F4P4"/>
<dbReference type="Proteomes" id="UP000226442">
    <property type="component" value="Unassembled WGS sequence"/>
</dbReference>
<dbReference type="EMBL" id="NXIB02000013">
    <property type="protein sequence ID" value="PHX56763.1"/>
    <property type="molecule type" value="Genomic_DNA"/>
</dbReference>